<keyword evidence="2" id="KW-1185">Reference proteome</keyword>
<evidence type="ECO:0000313" key="1">
    <source>
        <dbReference type="EMBL" id="KAF8481871.1"/>
    </source>
</evidence>
<dbReference type="Proteomes" id="UP000759537">
    <property type="component" value="Unassembled WGS sequence"/>
</dbReference>
<comment type="caution">
    <text evidence="1">The sequence shown here is derived from an EMBL/GenBank/DDBJ whole genome shotgun (WGS) entry which is preliminary data.</text>
</comment>
<protein>
    <submittedName>
        <fullName evidence="1">Uncharacterized protein</fullName>
    </submittedName>
</protein>
<gene>
    <name evidence="1" type="ORF">DFH94DRAFT_681209</name>
</gene>
<name>A0A9P5TAR9_9AGAM</name>
<accession>A0A9P5TAR9</accession>
<dbReference type="AlphaFoldDB" id="A0A9P5TAR9"/>
<reference evidence="1" key="1">
    <citation type="submission" date="2019-10" db="EMBL/GenBank/DDBJ databases">
        <authorList>
            <consortium name="DOE Joint Genome Institute"/>
            <person name="Kuo A."/>
            <person name="Miyauchi S."/>
            <person name="Kiss E."/>
            <person name="Drula E."/>
            <person name="Kohler A."/>
            <person name="Sanchez-Garcia M."/>
            <person name="Andreopoulos B."/>
            <person name="Barry K.W."/>
            <person name="Bonito G."/>
            <person name="Buee M."/>
            <person name="Carver A."/>
            <person name="Chen C."/>
            <person name="Cichocki N."/>
            <person name="Clum A."/>
            <person name="Culley D."/>
            <person name="Crous P.W."/>
            <person name="Fauchery L."/>
            <person name="Girlanda M."/>
            <person name="Hayes R."/>
            <person name="Keri Z."/>
            <person name="LaButti K."/>
            <person name="Lipzen A."/>
            <person name="Lombard V."/>
            <person name="Magnuson J."/>
            <person name="Maillard F."/>
            <person name="Morin E."/>
            <person name="Murat C."/>
            <person name="Nolan M."/>
            <person name="Ohm R."/>
            <person name="Pangilinan J."/>
            <person name="Pereira M."/>
            <person name="Perotto S."/>
            <person name="Peter M."/>
            <person name="Riley R."/>
            <person name="Sitrit Y."/>
            <person name="Stielow B."/>
            <person name="Szollosi G."/>
            <person name="Zifcakova L."/>
            <person name="Stursova M."/>
            <person name="Spatafora J.W."/>
            <person name="Tedersoo L."/>
            <person name="Vaario L.-M."/>
            <person name="Yamada A."/>
            <person name="Yan M."/>
            <person name="Wang P."/>
            <person name="Xu J."/>
            <person name="Bruns T."/>
            <person name="Baldrian P."/>
            <person name="Vilgalys R."/>
            <person name="Henrissat B."/>
            <person name="Grigoriev I.V."/>
            <person name="Hibbett D."/>
            <person name="Nagy L.G."/>
            <person name="Martin F.M."/>
        </authorList>
    </citation>
    <scope>NUCLEOTIDE SEQUENCE</scope>
    <source>
        <strain evidence="1">Prilba</strain>
    </source>
</reference>
<dbReference type="OrthoDB" id="3235983at2759"/>
<dbReference type="EMBL" id="WHVB01000006">
    <property type="protein sequence ID" value="KAF8481871.1"/>
    <property type="molecule type" value="Genomic_DNA"/>
</dbReference>
<reference evidence="1" key="2">
    <citation type="journal article" date="2020" name="Nat. Commun.">
        <title>Large-scale genome sequencing of mycorrhizal fungi provides insights into the early evolution of symbiotic traits.</title>
        <authorList>
            <person name="Miyauchi S."/>
            <person name="Kiss E."/>
            <person name="Kuo A."/>
            <person name="Drula E."/>
            <person name="Kohler A."/>
            <person name="Sanchez-Garcia M."/>
            <person name="Morin E."/>
            <person name="Andreopoulos B."/>
            <person name="Barry K.W."/>
            <person name="Bonito G."/>
            <person name="Buee M."/>
            <person name="Carver A."/>
            <person name="Chen C."/>
            <person name="Cichocki N."/>
            <person name="Clum A."/>
            <person name="Culley D."/>
            <person name="Crous P.W."/>
            <person name="Fauchery L."/>
            <person name="Girlanda M."/>
            <person name="Hayes R.D."/>
            <person name="Keri Z."/>
            <person name="LaButti K."/>
            <person name="Lipzen A."/>
            <person name="Lombard V."/>
            <person name="Magnuson J."/>
            <person name="Maillard F."/>
            <person name="Murat C."/>
            <person name="Nolan M."/>
            <person name="Ohm R.A."/>
            <person name="Pangilinan J."/>
            <person name="Pereira M.F."/>
            <person name="Perotto S."/>
            <person name="Peter M."/>
            <person name="Pfister S."/>
            <person name="Riley R."/>
            <person name="Sitrit Y."/>
            <person name="Stielow J.B."/>
            <person name="Szollosi G."/>
            <person name="Zifcakova L."/>
            <person name="Stursova M."/>
            <person name="Spatafora J.W."/>
            <person name="Tedersoo L."/>
            <person name="Vaario L.M."/>
            <person name="Yamada A."/>
            <person name="Yan M."/>
            <person name="Wang P."/>
            <person name="Xu J."/>
            <person name="Bruns T."/>
            <person name="Baldrian P."/>
            <person name="Vilgalys R."/>
            <person name="Dunand C."/>
            <person name="Henrissat B."/>
            <person name="Grigoriev I.V."/>
            <person name="Hibbett D."/>
            <person name="Nagy L.G."/>
            <person name="Martin F.M."/>
        </authorList>
    </citation>
    <scope>NUCLEOTIDE SEQUENCE</scope>
    <source>
        <strain evidence="1">Prilba</strain>
    </source>
</reference>
<organism evidence="1 2">
    <name type="scientific">Russula ochroleuca</name>
    <dbReference type="NCBI Taxonomy" id="152965"/>
    <lineage>
        <taxon>Eukaryota</taxon>
        <taxon>Fungi</taxon>
        <taxon>Dikarya</taxon>
        <taxon>Basidiomycota</taxon>
        <taxon>Agaricomycotina</taxon>
        <taxon>Agaricomycetes</taxon>
        <taxon>Russulales</taxon>
        <taxon>Russulaceae</taxon>
        <taxon>Russula</taxon>
    </lineage>
</organism>
<proteinExistence type="predicted"/>
<sequence length="332" mass="36372">MKQSRSHTQFLRAPLSLYNMMACTPKRLPECVLEPGDACGDAHTAHSGEDLAKGLTVDNGKVQCPICDKDIKVGMGGVQNFWKQHNPGVSKVCKANLEKKKKAVAHRQDQPGLLSFFTKQPKVLIPPTVPMPTHVIAYDMESSSSGPCVTPVVSKTASPPVVPDMLAVNLLAVLENAIQDLPTLPEASESNEITMFAQSIPTDLADDNAWEYLDPMLNQFLGFNRTAEDILNELCRGERGLAVMVRYLKEFIGRYQIDRGLLEGKVQRLLKVIQTHTCQNSHSNASSDIIVISDGEDGTSEQRDPTYLPSEPTSSYIVSVWPPFAPCLALGL</sequence>
<evidence type="ECO:0000313" key="2">
    <source>
        <dbReference type="Proteomes" id="UP000759537"/>
    </source>
</evidence>